<sequence length="308" mass="31894">MYMSKHTTLDQLKMLAQRTKTEIDAVESKSLVGIKVNGTALAIADKMVDILIGTGATNGTLSVNGTDVAVKGLAALAYKAQVSESDLDAALTAVLAAKAAKADVDTLIGTDTGKSVRTIANEELAAQLIPEGAQESLDTLTEIAQWIQDHPDDAAAMNTAIAKLNGIVAGIGGEDDDYATVMAAIEGKIAGATKVEASEINGNIKIDGEETTVYTHPTTTAVAAGFKKVGNDDKGHVVLGADVTKQDIVALGIPAQDTTYQPATTEANGLMSKEDKTKLDGMEVALDTEVTAMLNEVFGTTENGQETA</sequence>
<name>A0A8S5QGY2_9CAUD</name>
<protein>
    <submittedName>
        <fullName evidence="1">Uncharacterized protein</fullName>
    </submittedName>
</protein>
<proteinExistence type="predicted"/>
<reference evidence="1" key="1">
    <citation type="journal article" date="2021" name="Proc. Natl. Acad. Sci. U.S.A.">
        <title>A Catalog of Tens of Thousands of Viruses from Human Metagenomes Reveals Hidden Associations with Chronic Diseases.</title>
        <authorList>
            <person name="Tisza M.J."/>
            <person name="Buck C.B."/>
        </authorList>
    </citation>
    <scope>NUCLEOTIDE SEQUENCE</scope>
    <source>
        <strain evidence="1">CtEBu1</strain>
    </source>
</reference>
<accession>A0A8S5QGY2</accession>
<dbReference type="EMBL" id="BK015651">
    <property type="protein sequence ID" value="DAE18139.1"/>
    <property type="molecule type" value="Genomic_DNA"/>
</dbReference>
<evidence type="ECO:0000313" key="1">
    <source>
        <dbReference type="EMBL" id="DAE18139.1"/>
    </source>
</evidence>
<organism evidence="1">
    <name type="scientific">Siphoviridae sp. ctEBu1</name>
    <dbReference type="NCBI Taxonomy" id="2825393"/>
    <lineage>
        <taxon>Viruses</taxon>
        <taxon>Duplodnaviria</taxon>
        <taxon>Heunggongvirae</taxon>
        <taxon>Uroviricota</taxon>
        <taxon>Caudoviricetes</taxon>
    </lineage>
</organism>